<dbReference type="SUPFAM" id="SSF103473">
    <property type="entry name" value="MFS general substrate transporter"/>
    <property type="match status" value="1"/>
</dbReference>
<evidence type="ECO:0000256" key="6">
    <source>
        <dbReference type="SAM" id="Phobius"/>
    </source>
</evidence>
<reference evidence="7 8" key="1">
    <citation type="submission" date="2024-06" db="EMBL/GenBank/DDBJ databases">
        <title>Complete genome of Phlyctema vagabunda strain 19-DSS-EL-015.</title>
        <authorList>
            <person name="Fiorenzani C."/>
        </authorList>
    </citation>
    <scope>NUCLEOTIDE SEQUENCE [LARGE SCALE GENOMIC DNA]</scope>
    <source>
        <strain evidence="7 8">19-DSS-EL-015</strain>
    </source>
</reference>
<feature type="transmembrane region" description="Helical" evidence="6">
    <location>
        <begin position="42"/>
        <end position="61"/>
    </location>
</feature>
<evidence type="ECO:0000313" key="8">
    <source>
        <dbReference type="Proteomes" id="UP001629113"/>
    </source>
</evidence>
<evidence type="ECO:0000256" key="1">
    <source>
        <dbReference type="ARBA" id="ARBA00004141"/>
    </source>
</evidence>
<evidence type="ECO:0000313" key="7">
    <source>
        <dbReference type="EMBL" id="KAL3425543.1"/>
    </source>
</evidence>
<dbReference type="PANTHER" id="PTHR43791:SF15">
    <property type="entry name" value="TRANSPORTER SEO1-RELATED"/>
    <property type="match status" value="1"/>
</dbReference>
<gene>
    <name evidence="7" type="ORF">PVAG01_02334</name>
</gene>
<dbReference type="Proteomes" id="UP001629113">
    <property type="component" value="Unassembled WGS sequence"/>
</dbReference>
<dbReference type="Pfam" id="PF07690">
    <property type="entry name" value="MFS_1"/>
    <property type="match status" value="1"/>
</dbReference>
<feature type="transmembrane region" description="Helical" evidence="6">
    <location>
        <begin position="118"/>
        <end position="136"/>
    </location>
</feature>
<keyword evidence="2" id="KW-0813">Transport</keyword>
<evidence type="ECO:0000256" key="3">
    <source>
        <dbReference type="ARBA" id="ARBA00022692"/>
    </source>
</evidence>
<dbReference type="InterPro" id="IPR036259">
    <property type="entry name" value="MFS_trans_sf"/>
</dbReference>
<feature type="transmembrane region" description="Helical" evidence="6">
    <location>
        <begin position="85"/>
        <end position="106"/>
    </location>
</feature>
<keyword evidence="5 6" id="KW-0472">Membrane</keyword>
<organism evidence="7 8">
    <name type="scientific">Phlyctema vagabunda</name>
    <dbReference type="NCBI Taxonomy" id="108571"/>
    <lineage>
        <taxon>Eukaryota</taxon>
        <taxon>Fungi</taxon>
        <taxon>Dikarya</taxon>
        <taxon>Ascomycota</taxon>
        <taxon>Pezizomycotina</taxon>
        <taxon>Leotiomycetes</taxon>
        <taxon>Helotiales</taxon>
        <taxon>Dermateaceae</taxon>
        <taxon>Phlyctema</taxon>
    </lineage>
</organism>
<proteinExistence type="predicted"/>
<protein>
    <submittedName>
        <fullName evidence="7">Uncharacterized protein</fullName>
    </submittedName>
</protein>
<feature type="transmembrane region" description="Helical" evidence="6">
    <location>
        <begin position="156"/>
        <end position="178"/>
    </location>
</feature>
<keyword evidence="3 6" id="KW-0812">Transmembrane</keyword>
<sequence>MGKDLGSVHKKANAWVSGLKEDLNFHGNALVQFQTMNTVGSIVGQLLCTLLFTILPIQWVVPGSQIGWGVFTLIQYRATNYSEMMVYRFCIGFFEAAFFPGVYYTFGSRYRPSELGRRAGIFHTGLPFAAITAGLIQSGASANLNNVAGLAGWRWMFIIVSLMTFPISLLGFFCWPGLPLKPNKFWIKEADLALHKHHFGHVSEDRISGKFSLKLLKDIFTDWTVYVFSFWNIMLYLADPQGWAGCVGTRGPEICQGVIEGSVAEKGV</sequence>
<dbReference type="InterPro" id="IPR011701">
    <property type="entry name" value="MFS"/>
</dbReference>
<evidence type="ECO:0000256" key="5">
    <source>
        <dbReference type="ARBA" id="ARBA00023136"/>
    </source>
</evidence>
<comment type="subcellular location">
    <subcellularLocation>
        <location evidence="1">Membrane</location>
        <topology evidence="1">Multi-pass membrane protein</topology>
    </subcellularLocation>
</comment>
<comment type="caution">
    <text evidence="7">The sequence shown here is derived from an EMBL/GenBank/DDBJ whole genome shotgun (WGS) entry which is preliminary data.</text>
</comment>
<dbReference type="Gene3D" id="1.20.1250.20">
    <property type="entry name" value="MFS general substrate transporter like domains"/>
    <property type="match status" value="1"/>
</dbReference>
<evidence type="ECO:0000256" key="2">
    <source>
        <dbReference type="ARBA" id="ARBA00022448"/>
    </source>
</evidence>
<keyword evidence="8" id="KW-1185">Reference proteome</keyword>
<accession>A0ABR4PQT6</accession>
<name>A0ABR4PQT6_9HELO</name>
<dbReference type="EMBL" id="JBFCZG010000002">
    <property type="protein sequence ID" value="KAL3425543.1"/>
    <property type="molecule type" value="Genomic_DNA"/>
</dbReference>
<dbReference type="PANTHER" id="PTHR43791">
    <property type="entry name" value="PERMEASE-RELATED"/>
    <property type="match status" value="1"/>
</dbReference>
<evidence type="ECO:0000256" key="4">
    <source>
        <dbReference type="ARBA" id="ARBA00022989"/>
    </source>
</evidence>
<keyword evidence="4 6" id="KW-1133">Transmembrane helix</keyword>